<keyword evidence="2" id="KW-1185">Reference proteome</keyword>
<evidence type="ECO:0000313" key="1">
    <source>
        <dbReference type="EMBL" id="CAG8551966.1"/>
    </source>
</evidence>
<proteinExistence type="predicted"/>
<comment type="caution">
    <text evidence="1">The sequence shown here is derived from an EMBL/GenBank/DDBJ whole genome shotgun (WGS) entry which is preliminary data.</text>
</comment>
<feature type="non-terminal residue" evidence="1">
    <location>
        <position position="1"/>
    </location>
</feature>
<gene>
    <name evidence="1" type="ORF">DHETER_LOCUS5266</name>
</gene>
<name>A0ACA9LUL8_9GLOM</name>
<organism evidence="1 2">
    <name type="scientific">Dentiscutata heterogama</name>
    <dbReference type="NCBI Taxonomy" id="1316150"/>
    <lineage>
        <taxon>Eukaryota</taxon>
        <taxon>Fungi</taxon>
        <taxon>Fungi incertae sedis</taxon>
        <taxon>Mucoromycota</taxon>
        <taxon>Glomeromycotina</taxon>
        <taxon>Glomeromycetes</taxon>
        <taxon>Diversisporales</taxon>
        <taxon>Gigasporaceae</taxon>
        <taxon>Dentiscutata</taxon>
    </lineage>
</organism>
<dbReference type="EMBL" id="CAJVPU010005735">
    <property type="protein sequence ID" value="CAG8551966.1"/>
    <property type="molecule type" value="Genomic_DNA"/>
</dbReference>
<reference evidence="1" key="1">
    <citation type="submission" date="2021-06" db="EMBL/GenBank/DDBJ databases">
        <authorList>
            <person name="Kallberg Y."/>
            <person name="Tangrot J."/>
            <person name="Rosling A."/>
        </authorList>
    </citation>
    <scope>NUCLEOTIDE SEQUENCE</scope>
    <source>
        <strain evidence="1">IL203A</strain>
    </source>
</reference>
<evidence type="ECO:0000313" key="2">
    <source>
        <dbReference type="Proteomes" id="UP000789702"/>
    </source>
</evidence>
<protein>
    <submittedName>
        <fullName evidence="1">11491_t:CDS:1</fullName>
    </submittedName>
</protein>
<sequence length="109" mass="12918">SYNTYLHALPLLPDLNQMKKQFKIAISDSLNKYWLDFCEVRLKEYKDLQHLNIVSNNQPKQQTSIPIINEIMQNLFFKSIFEVQDQEDMSLDEVVEYLKISLNNYNANS</sequence>
<accession>A0ACA9LUL8</accession>
<dbReference type="Proteomes" id="UP000789702">
    <property type="component" value="Unassembled WGS sequence"/>
</dbReference>